<dbReference type="InterPro" id="IPR058240">
    <property type="entry name" value="rSAM_sf"/>
</dbReference>
<evidence type="ECO:0000259" key="1">
    <source>
        <dbReference type="PROSITE" id="PS50106"/>
    </source>
</evidence>
<dbReference type="InterPro" id="IPR045375">
    <property type="entry name" value="Put_radical_SAM-like_N"/>
</dbReference>
<dbReference type="EMBL" id="FRAG01000054">
    <property type="protein sequence ID" value="SHK39365.1"/>
    <property type="molecule type" value="Genomic_DNA"/>
</dbReference>
<reference evidence="2 3" key="1">
    <citation type="submission" date="2016-11" db="EMBL/GenBank/DDBJ databases">
        <authorList>
            <person name="Jaros S."/>
            <person name="Januszkiewicz K."/>
            <person name="Wedrychowicz H."/>
        </authorList>
    </citation>
    <scope>NUCLEOTIDE SEQUENCE [LARGE SCALE GENOMIC DNA]</scope>
    <source>
        <strain evidence="2 3">DSM 15212</strain>
    </source>
</reference>
<dbReference type="Pfam" id="PF17820">
    <property type="entry name" value="PDZ_6"/>
    <property type="match status" value="1"/>
</dbReference>
<dbReference type="Gene3D" id="2.30.42.10">
    <property type="match status" value="1"/>
</dbReference>
<evidence type="ECO:0000313" key="3">
    <source>
        <dbReference type="Proteomes" id="UP000184465"/>
    </source>
</evidence>
<dbReference type="Gene3D" id="3.20.20.70">
    <property type="entry name" value="Aldolase class I"/>
    <property type="match status" value="1"/>
</dbReference>
<dbReference type="Pfam" id="PF04459">
    <property type="entry name" value="DUF512"/>
    <property type="match status" value="1"/>
</dbReference>
<dbReference type="InterPro" id="IPR013785">
    <property type="entry name" value="Aldolase_TIM"/>
</dbReference>
<dbReference type="SUPFAM" id="SSF50156">
    <property type="entry name" value="PDZ domain-like"/>
    <property type="match status" value="1"/>
</dbReference>
<name>A0A1M6S3R4_PARC5</name>
<dbReference type="SUPFAM" id="SSF102114">
    <property type="entry name" value="Radical SAM enzymes"/>
    <property type="match status" value="1"/>
</dbReference>
<dbReference type="InterPro" id="IPR041489">
    <property type="entry name" value="PDZ_6"/>
</dbReference>
<organism evidence="2 3">
    <name type="scientific">Paramaledivibacter caminithermalis (strain DSM 15212 / CIP 107654 / DViRD3)</name>
    <name type="common">Clostridium caminithermale</name>
    <dbReference type="NCBI Taxonomy" id="1121301"/>
    <lineage>
        <taxon>Bacteria</taxon>
        <taxon>Bacillati</taxon>
        <taxon>Bacillota</taxon>
        <taxon>Clostridia</taxon>
        <taxon>Peptostreptococcales</taxon>
        <taxon>Caminicellaceae</taxon>
        <taxon>Paramaledivibacter</taxon>
    </lineage>
</organism>
<dbReference type="OrthoDB" id="9774724at2"/>
<dbReference type="STRING" id="1121301.SAMN02745912_03171"/>
<evidence type="ECO:0000313" key="2">
    <source>
        <dbReference type="EMBL" id="SHK39365.1"/>
    </source>
</evidence>
<dbReference type="Pfam" id="PF19238">
    <property type="entry name" value="Radical_SAM_2"/>
    <property type="match status" value="1"/>
</dbReference>
<dbReference type="PROSITE" id="PS50106">
    <property type="entry name" value="PDZ"/>
    <property type="match status" value="1"/>
</dbReference>
<dbReference type="AlphaFoldDB" id="A0A1M6S3R4"/>
<dbReference type="InterPro" id="IPR036034">
    <property type="entry name" value="PDZ_sf"/>
</dbReference>
<dbReference type="Proteomes" id="UP000184465">
    <property type="component" value="Unassembled WGS sequence"/>
</dbReference>
<gene>
    <name evidence="2" type="ORF">SAMN02745912_03171</name>
</gene>
<dbReference type="InterPro" id="IPR001478">
    <property type="entry name" value="PDZ"/>
</dbReference>
<dbReference type="InterPro" id="IPR007549">
    <property type="entry name" value="DUF512"/>
</dbReference>
<keyword evidence="3" id="KW-1185">Reference proteome</keyword>
<protein>
    <submittedName>
        <fullName evidence="2">Putative radical SAM enzyme, TIGR03279 family</fullName>
    </submittedName>
</protein>
<accession>A0A1M6S3R4</accession>
<sequence>MNKKKYNNIISKVKPDSIAEEMGIEQGDILININGKKVMDILDYLFLTSDEFLEIEIEKKNGEVWILEIDKYYDEDLGIEFDNPILDQAKYCKNKCIFCFIDQLPKNMRRSLYFKDDDSRLSFLQGNFVTLTNLRDMDIDRIIEYNISPINVSIHTTNPDLRVKMLNNKRAGNILERIKKLTENRIMINGQIVLCPDVNDDLELDRTIEDLYTLYPNLHSVAIVPVGITKFRQNLYPLKIFDKESANKVIMQIHRWQKLLKEKIGTNFVYLSDEFYIMAEKPLPSYESYEDFPQIENGVGLIKKMEHEFNNHLKTLPKNLEINKTITVVTGVSAAQFIEKLASELTKKVSKLKIEVLTIKNDFFGHTITVSGLITGQDIINQLKDRELGEKIIIPKSMLKSDEPIFLDDVTIQDLEKSLNRSVVASDVNGQSFIESIIK</sequence>
<feature type="domain" description="PDZ" evidence="1">
    <location>
        <begin position="1"/>
        <end position="41"/>
    </location>
</feature>
<dbReference type="RefSeq" id="WP_073152256.1">
    <property type="nucleotide sequence ID" value="NZ_FRAG01000054.1"/>
</dbReference>
<proteinExistence type="predicted"/>